<evidence type="ECO:0000313" key="1">
    <source>
        <dbReference type="EMBL" id="GFR68678.1"/>
    </source>
</evidence>
<keyword evidence="2" id="KW-1185">Reference proteome</keyword>
<proteinExistence type="predicted"/>
<name>A0AAV4F5Q0_9GAST</name>
<reference evidence="1 2" key="1">
    <citation type="journal article" date="2021" name="Elife">
        <title>Chloroplast acquisition without the gene transfer in kleptoplastic sea slugs, Plakobranchus ocellatus.</title>
        <authorList>
            <person name="Maeda T."/>
            <person name="Takahashi S."/>
            <person name="Yoshida T."/>
            <person name="Shimamura S."/>
            <person name="Takaki Y."/>
            <person name="Nagai Y."/>
            <person name="Toyoda A."/>
            <person name="Suzuki Y."/>
            <person name="Arimoto A."/>
            <person name="Ishii H."/>
            <person name="Satoh N."/>
            <person name="Nishiyama T."/>
            <person name="Hasebe M."/>
            <person name="Maruyama T."/>
            <person name="Minagawa J."/>
            <person name="Obokata J."/>
            <person name="Shigenobu S."/>
        </authorList>
    </citation>
    <scope>NUCLEOTIDE SEQUENCE [LARGE SCALE GENOMIC DNA]</scope>
</reference>
<dbReference type="AlphaFoldDB" id="A0AAV4F5Q0"/>
<dbReference type="EMBL" id="BMAT01007661">
    <property type="protein sequence ID" value="GFR68678.1"/>
    <property type="molecule type" value="Genomic_DNA"/>
</dbReference>
<evidence type="ECO:0000313" key="2">
    <source>
        <dbReference type="Proteomes" id="UP000762676"/>
    </source>
</evidence>
<dbReference type="Proteomes" id="UP000762676">
    <property type="component" value="Unassembled WGS sequence"/>
</dbReference>
<comment type="caution">
    <text evidence="1">The sequence shown here is derived from an EMBL/GenBank/DDBJ whole genome shotgun (WGS) entry which is preliminary data.</text>
</comment>
<organism evidence="1 2">
    <name type="scientific">Elysia marginata</name>
    <dbReference type="NCBI Taxonomy" id="1093978"/>
    <lineage>
        <taxon>Eukaryota</taxon>
        <taxon>Metazoa</taxon>
        <taxon>Spiralia</taxon>
        <taxon>Lophotrochozoa</taxon>
        <taxon>Mollusca</taxon>
        <taxon>Gastropoda</taxon>
        <taxon>Heterobranchia</taxon>
        <taxon>Euthyneura</taxon>
        <taxon>Panpulmonata</taxon>
        <taxon>Sacoglossa</taxon>
        <taxon>Placobranchoidea</taxon>
        <taxon>Plakobranchidae</taxon>
        <taxon>Elysia</taxon>
    </lineage>
</organism>
<protein>
    <submittedName>
        <fullName evidence="1">Uncharacterized protein</fullName>
    </submittedName>
</protein>
<sequence length="118" mass="12934">MTTAHGHLCVAGASLTAPGRLDHLSQDASVSARLSSLFLSLVQEHFLKSPSPDTSQRITPESLRQEIVFLAWDHSTPGNIMLKTIKKLGHHVEKNNPSVFRPSVDVQPALTECISKRL</sequence>
<gene>
    <name evidence="1" type="ORF">ElyMa_003738600</name>
</gene>
<accession>A0AAV4F5Q0</accession>